<feature type="domain" description="PepSY" evidence="1">
    <location>
        <begin position="378"/>
        <end position="434"/>
    </location>
</feature>
<evidence type="ECO:0000259" key="3">
    <source>
        <dbReference type="Pfam" id="PF20769"/>
    </source>
</evidence>
<feature type="domain" description="Sporulation protein YpeB PepSY1 and PepSY2" evidence="2">
    <location>
        <begin position="182"/>
        <end position="375"/>
    </location>
</feature>
<organism evidence="4 5">
    <name type="scientific">Desulforamulus aquiferis</name>
    <dbReference type="NCBI Taxonomy" id="1397668"/>
    <lineage>
        <taxon>Bacteria</taxon>
        <taxon>Bacillati</taxon>
        <taxon>Bacillota</taxon>
        <taxon>Clostridia</taxon>
        <taxon>Eubacteriales</taxon>
        <taxon>Peptococcaceae</taxon>
        <taxon>Desulforamulus</taxon>
    </lineage>
</organism>
<keyword evidence="5" id="KW-1185">Reference proteome</keyword>
<dbReference type="Proteomes" id="UP001172911">
    <property type="component" value="Unassembled WGS sequence"/>
</dbReference>
<dbReference type="GO" id="GO:0009847">
    <property type="term" value="P:spore germination"/>
    <property type="evidence" value="ECO:0007669"/>
    <property type="project" value="InterPro"/>
</dbReference>
<dbReference type="Pfam" id="PF03413">
    <property type="entry name" value="PepSY"/>
    <property type="match status" value="1"/>
</dbReference>
<accession>A0AAW7ZI64</accession>
<evidence type="ECO:0000313" key="5">
    <source>
        <dbReference type="Proteomes" id="UP001172911"/>
    </source>
</evidence>
<evidence type="ECO:0000259" key="1">
    <source>
        <dbReference type="Pfam" id="PF03413"/>
    </source>
</evidence>
<protein>
    <submittedName>
        <fullName evidence="4">Germination protein YpeB</fullName>
    </submittedName>
</protein>
<dbReference type="RefSeq" id="WP_304545419.1">
    <property type="nucleotide sequence ID" value="NZ_JARPTC010000030.1"/>
</dbReference>
<sequence length="451" mass="50903">MKRWGIPALIGVLLFAAVGAWAYKEHKDRTMLEVFMNNRYQMSFYNLINRVQNMEVLLAKSLAVAGDPDDTIIFSEIWLQSEGARENLTQLPVSSQVTARTAKFLAQAGDYARVKAREINNGQPLTEEEFNTLNTLYRQAEQLNKELYNMEARVSEGRLSITDIIRGAKEELQKGAPTNRPQDFQSIDRDMQGFPTLIYDGPFSDHLDRVQPVGLGDTTVNSDDARKIAREFLDARTNADYRAQVTGRTRERIPGFQVELLTQQQADGRITANVSEKGGHVVWYLNSRDIGTPKLSVDQAREKAEDFLESRGYKGMVNIYFQQQDNRAIFNFIPQQNEVIIYPDQIKINVALDDGQIVGFDARGYLMAHKVRELPEPAISVEQAKSKVNGRMEITNTRLAIIPTDSGKEKFSYEVSGQINGEAYLVYVNAMTGKTDQVLKLIETPNGTLTM</sequence>
<dbReference type="Pfam" id="PF20769">
    <property type="entry name" value="YPEB_N"/>
    <property type="match status" value="1"/>
</dbReference>
<dbReference type="EMBL" id="JARPTC010000030">
    <property type="protein sequence ID" value="MDO7788988.1"/>
    <property type="molecule type" value="Genomic_DNA"/>
</dbReference>
<feature type="domain" description="Sporulation protein YpeB N-terminal" evidence="3">
    <location>
        <begin position="29"/>
        <end position="162"/>
    </location>
</feature>
<proteinExistence type="predicted"/>
<dbReference type="NCBIfam" id="TIGR02889">
    <property type="entry name" value="spore_YpeB"/>
    <property type="match status" value="1"/>
</dbReference>
<dbReference type="InterPro" id="IPR048402">
    <property type="entry name" value="YpeB_N"/>
</dbReference>
<gene>
    <name evidence="4" type="primary">ypeB</name>
    <name evidence="4" type="ORF">P6N53_17400</name>
</gene>
<evidence type="ECO:0000259" key="2">
    <source>
        <dbReference type="Pfam" id="PF14620"/>
    </source>
</evidence>
<dbReference type="AlphaFoldDB" id="A0AAW7ZI64"/>
<reference evidence="4" key="1">
    <citation type="journal article" date="2023" name="J. Hazard. Mater.">
        <title>Anaerobic biodegradation of pyrene and benzo[a]pyrene by a new sulfate-reducing Desulforamulus aquiferis strain DSA.</title>
        <authorList>
            <person name="Zhang Z."/>
            <person name="Sun J."/>
            <person name="Gong X."/>
            <person name="Wang C."/>
            <person name="Wang H."/>
        </authorList>
    </citation>
    <scope>NUCLEOTIDE SEQUENCE</scope>
    <source>
        <strain evidence="4">DSA</strain>
    </source>
</reference>
<dbReference type="InterPro" id="IPR014239">
    <property type="entry name" value="YpeB_PepSY1-2"/>
</dbReference>
<evidence type="ECO:0000313" key="4">
    <source>
        <dbReference type="EMBL" id="MDO7788988.1"/>
    </source>
</evidence>
<dbReference type="InterPro" id="IPR025711">
    <property type="entry name" value="PepSY"/>
</dbReference>
<name>A0AAW7ZI64_9FIRM</name>
<reference evidence="4" key="2">
    <citation type="submission" date="2023-03" db="EMBL/GenBank/DDBJ databases">
        <authorList>
            <person name="Zhang Z."/>
        </authorList>
    </citation>
    <scope>NUCLEOTIDE SEQUENCE</scope>
    <source>
        <strain evidence="4">DSA</strain>
    </source>
</reference>
<dbReference type="Pfam" id="PF14620">
    <property type="entry name" value="YPEB_PepSY1-2"/>
    <property type="match status" value="1"/>
</dbReference>
<comment type="caution">
    <text evidence="4">The sequence shown here is derived from an EMBL/GenBank/DDBJ whole genome shotgun (WGS) entry which is preliminary data.</text>
</comment>